<evidence type="ECO:0000313" key="3">
    <source>
        <dbReference type="Proteomes" id="UP000492820"/>
    </source>
</evidence>
<organism evidence="2">
    <name type="scientific">Echinococcus granulosus</name>
    <name type="common">Hydatid tapeworm</name>
    <dbReference type="NCBI Taxonomy" id="6210"/>
    <lineage>
        <taxon>Eukaryota</taxon>
        <taxon>Metazoa</taxon>
        <taxon>Spiralia</taxon>
        <taxon>Lophotrochozoa</taxon>
        <taxon>Platyhelminthes</taxon>
        <taxon>Cestoda</taxon>
        <taxon>Eucestoda</taxon>
        <taxon>Cyclophyllidea</taxon>
        <taxon>Taeniidae</taxon>
        <taxon>Echinococcus</taxon>
        <taxon>Echinococcus granulosus group</taxon>
    </lineage>
</organism>
<dbReference type="AlphaFoldDB" id="A0A068WT69"/>
<evidence type="ECO:0000313" key="2">
    <source>
        <dbReference type="EMBL" id="CDS23341.1"/>
    </source>
</evidence>
<evidence type="ECO:0000256" key="1">
    <source>
        <dbReference type="SAM" id="MobiDB-lite"/>
    </source>
</evidence>
<protein>
    <submittedName>
        <fullName evidence="2 4">Uncharacterized protein</fullName>
    </submittedName>
</protein>
<sequence length="99" mass="10583">MEHRKVSTQPLDLPTHLLQQTPIPVGDGEGSAFYSPSPTPTLERGLLAHSFVRPTAERRAPIGSQADRASFATPTVCSIGSFAFAVLEVGFDEGCSRTL</sequence>
<proteinExistence type="predicted"/>
<reference evidence="2 3" key="1">
    <citation type="journal article" date="2013" name="Nature">
        <title>The genomes of four tapeworm species reveal adaptations to parasitism.</title>
        <authorList>
            <person name="Tsai I.J."/>
            <person name="Zarowiecki M."/>
            <person name="Holroyd N."/>
            <person name="Garciarrubio A."/>
            <person name="Sanchez-Flores A."/>
            <person name="Brooks K.L."/>
            <person name="Tracey A."/>
            <person name="Bobes R.J."/>
            <person name="Fragoso G."/>
            <person name="Sciutto E."/>
            <person name="Aslett M."/>
            <person name="Beasley H."/>
            <person name="Bennett H.M."/>
            <person name="Cai J."/>
            <person name="Camicia F."/>
            <person name="Clark R."/>
            <person name="Cucher M."/>
            <person name="De Silva N."/>
            <person name="Day T.A."/>
            <person name="Deplazes P."/>
            <person name="Estrada K."/>
            <person name="Fernandez C."/>
            <person name="Holland P.W."/>
            <person name="Hou J."/>
            <person name="Hu S."/>
            <person name="Huckvale T."/>
            <person name="Hung S.S."/>
            <person name="Kamenetzky L."/>
            <person name="Keane J.A."/>
            <person name="Kiss F."/>
            <person name="Koziol U."/>
            <person name="Lambert O."/>
            <person name="Liu K."/>
            <person name="Luo X."/>
            <person name="Luo Y."/>
            <person name="Macchiaroli N."/>
            <person name="Nichol S."/>
            <person name="Paps J."/>
            <person name="Parkinson J."/>
            <person name="Pouchkina-Stantcheva N."/>
            <person name="Riddiford N."/>
            <person name="Rosenzvit M."/>
            <person name="Salinas G."/>
            <person name="Wasmuth J.D."/>
            <person name="Zamanian M."/>
            <person name="Zheng Y."/>
            <person name="Cai X."/>
            <person name="Soberon X."/>
            <person name="Olson P.D."/>
            <person name="Laclette J.P."/>
            <person name="Brehm K."/>
            <person name="Berriman M."/>
            <person name="Garciarrubio A."/>
            <person name="Bobes R.J."/>
            <person name="Fragoso G."/>
            <person name="Sanchez-Flores A."/>
            <person name="Estrada K."/>
            <person name="Cevallos M.A."/>
            <person name="Morett E."/>
            <person name="Gonzalez V."/>
            <person name="Portillo T."/>
            <person name="Ochoa-Leyva A."/>
            <person name="Jose M.V."/>
            <person name="Sciutto E."/>
            <person name="Landa A."/>
            <person name="Jimenez L."/>
            <person name="Valdes V."/>
            <person name="Carrero J.C."/>
            <person name="Larralde C."/>
            <person name="Morales-Montor J."/>
            <person name="Limon-Lason J."/>
            <person name="Soberon X."/>
            <person name="Laclette J.P."/>
        </authorList>
    </citation>
    <scope>NUCLEOTIDE SEQUENCE [LARGE SCALE GENOMIC DNA]</scope>
</reference>
<accession>A0A068WT69</accession>
<dbReference type="EMBL" id="LK028590">
    <property type="protein sequence ID" value="CDS23341.1"/>
    <property type="molecule type" value="Genomic_DNA"/>
</dbReference>
<feature type="region of interest" description="Disordered" evidence="1">
    <location>
        <begin position="1"/>
        <end position="39"/>
    </location>
</feature>
<dbReference type="WBParaSite" id="EgrG_002039300">
    <property type="protein sequence ID" value="EgrG_002039300"/>
    <property type="gene ID" value="EgrG_002039300"/>
</dbReference>
<reference evidence="4" key="3">
    <citation type="submission" date="2020-10" db="UniProtKB">
        <authorList>
            <consortium name="WormBaseParasite"/>
        </authorList>
    </citation>
    <scope>IDENTIFICATION</scope>
</reference>
<dbReference type="Proteomes" id="UP000492820">
    <property type="component" value="Unassembled WGS sequence"/>
</dbReference>
<gene>
    <name evidence="2" type="ORF">EgrG_002039300</name>
</gene>
<name>A0A068WT69_ECHGR</name>
<reference evidence="2" key="2">
    <citation type="submission" date="2014-06" db="EMBL/GenBank/DDBJ databases">
        <authorList>
            <person name="Aslett M."/>
        </authorList>
    </citation>
    <scope>NUCLEOTIDE SEQUENCE</scope>
</reference>
<evidence type="ECO:0000313" key="4">
    <source>
        <dbReference type="WBParaSite" id="EgrG_002039300"/>
    </source>
</evidence>